<protein>
    <submittedName>
        <fullName evidence="2">Uncharacterized protein</fullName>
    </submittedName>
</protein>
<dbReference type="EMBL" id="JACGCI010000075">
    <property type="protein sequence ID" value="KAF6747997.1"/>
    <property type="molecule type" value="Genomic_DNA"/>
</dbReference>
<gene>
    <name evidence="2" type="ORF">DFP72DRAFT_1146771</name>
</gene>
<feature type="compositionally biased region" description="Basic and acidic residues" evidence="1">
    <location>
        <begin position="37"/>
        <end position="52"/>
    </location>
</feature>
<name>A0A8H6HKF5_9AGAR</name>
<comment type="caution">
    <text evidence="2">The sequence shown here is derived from an EMBL/GenBank/DDBJ whole genome shotgun (WGS) entry which is preliminary data.</text>
</comment>
<evidence type="ECO:0000313" key="2">
    <source>
        <dbReference type="EMBL" id="KAF6747997.1"/>
    </source>
</evidence>
<evidence type="ECO:0000256" key="1">
    <source>
        <dbReference type="SAM" id="MobiDB-lite"/>
    </source>
</evidence>
<evidence type="ECO:0000313" key="3">
    <source>
        <dbReference type="Proteomes" id="UP000521943"/>
    </source>
</evidence>
<proteinExistence type="predicted"/>
<feature type="region of interest" description="Disordered" evidence="1">
    <location>
        <begin position="121"/>
        <end position="152"/>
    </location>
</feature>
<reference evidence="2 3" key="1">
    <citation type="submission" date="2020-07" db="EMBL/GenBank/DDBJ databases">
        <title>Comparative genomics of pyrophilous fungi reveals a link between fire events and developmental genes.</title>
        <authorList>
            <consortium name="DOE Joint Genome Institute"/>
            <person name="Steindorff A.S."/>
            <person name="Carver A."/>
            <person name="Calhoun S."/>
            <person name="Stillman K."/>
            <person name="Liu H."/>
            <person name="Lipzen A."/>
            <person name="Pangilinan J."/>
            <person name="Labutti K."/>
            <person name="Bruns T.D."/>
            <person name="Grigoriev I.V."/>
        </authorList>
    </citation>
    <scope>NUCLEOTIDE SEQUENCE [LARGE SCALE GENOMIC DNA]</scope>
    <source>
        <strain evidence="2 3">CBS 144469</strain>
    </source>
</reference>
<sequence>ETPHPLTHHRHSYSSFHPILSYNDTLLFVLQLEGRKGQRRFPSDRHEGDSRIRSSGAEASSRMAGGGSILASKPHQVLARLPHSSPRSRRSARAGFLTPPRTAASSALSVSSSSGGGALLGEGVFRDGEMPTIDGPQGVHFSPGKSTIRSVNSGSTYTATVPAGARARTISAVTFGSVRQGTSAAGVAGASPVESAEEGDLGLLNDRNAGRTAGECVGVGLGSSWSVTRVSFRFGPLKMDLESVRYYSLMRQRWMFKSFG</sequence>
<dbReference type="Proteomes" id="UP000521943">
    <property type="component" value="Unassembled WGS sequence"/>
</dbReference>
<organism evidence="2 3">
    <name type="scientific">Ephemerocybe angulata</name>
    <dbReference type="NCBI Taxonomy" id="980116"/>
    <lineage>
        <taxon>Eukaryota</taxon>
        <taxon>Fungi</taxon>
        <taxon>Dikarya</taxon>
        <taxon>Basidiomycota</taxon>
        <taxon>Agaricomycotina</taxon>
        <taxon>Agaricomycetes</taxon>
        <taxon>Agaricomycetidae</taxon>
        <taxon>Agaricales</taxon>
        <taxon>Agaricineae</taxon>
        <taxon>Psathyrellaceae</taxon>
        <taxon>Ephemerocybe</taxon>
    </lineage>
</organism>
<dbReference type="AlphaFoldDB" id="A0A8H6HKF5"/>
<feature type="region of interest" description="Disordered" evidence="1">
    <location>
        <begin position="37"/>
        <end position="94"/>
    </location>
</feature>
<feature type="non-terminal residue" evidence="2">
    <location>
        <position position="1"/>
    </location>
</feature>
<keyword evidence="3" id="KW-1185">Reference proteome</keyword>
<accession>A0A8H6HKF5</accession>